<dbReference type="RefSeq" id="WP_024269107.1">
    <property type="nucleotide sequence ID" value="NC_023035.1"/>
</dbReference>
<dbReference type="AlphaFoldDB" id="V5WKN8"/>
<evidence type="ECO:0000313" key="2">
    <source>
        <dbReference type="EMBL" id="AHC16210.1"/>
    </source>
</evidence>
<evidence type="ECO:0008006" key="4">
    <source>
        <dbReference type="Google" id="ProtNLM"/>
    </source>
</evidence>
<evidence type="ECO:0000256" key="1">
    <source>
        <dbReference type="SAM" id="SignalP"/>
    </source>
</evidence>
<organism evidence="2 3">
    <name type="scientific">Salinispira pacifica</name>
    <dbReference type="NCBI Taxonomy" id="1307761"/>
    <lineage>
        <taxon>Bacteria</taxon>
        <taxon>Pseudomonadati</taxon>
        <taxon>Spirochaetota</taxon>
        <taxon>Spirochaetia</taxon>
        <taxon>Spirochaetales</taxon>
        <taxon>Spirochaetaceae</taxon>
        <taxon>Salinispira</taxon>
    </lineage>
</organism>
<gene>
    <name evidence="2" type="ORF">L21SP2_2862</name>
</gene>
<dbReference type="Proteomes" id="UP000018680">
    <property type="component" value="Chromosome"/>
</dbReference>
<name>V5WKN8_9SPIO</name>
<sequence>MKYSFSTPRCFKKVIKALSLSALLIGFSLITACYDFTSENEPPLSENQLRLGMSENAFQQLYPDARETGEDRYVRNTREFGVQGNWIYSFHDGTLNWYIFNSQETEISEERFQKKYRAVNQMIADLTMEYGNPWREDRGYSDYINPDVQAHQGYKVREAQWKTEDGKVTVDFTFLGDGGVYSLLLTLQATGSNS</sequence>
<dbReference type="EMBL" id="CP006939">
    <property type="protein sequence ID" value="AHC16210.1"/>
    <property type="molecule type" value="Genomic_DNA"/>
</dbReference>
<dbReference type="HOGENOM" id="CLU_1401577_0_0_12"/>
<dbReference type="OrthoDB" id="9887990at2"/>
<feature type="signal peptide" evidence="1">
    <location>
        <begin position="1"/>
        <end position="32"/>
    </location>
</feature>
<keyword evidence="3" id="KW-1185">Reference proteome</keyword>
<protein>
    <recommendedName>
        <fullName evidence="4">Lipoprotein</fullName>
    </recommendedName>
</protein>
<evidence type="ECO:0000313" key="3">
    <source>
        <dbReference type="Proteomes" id="UP000018680"/>
    </source>
</evidence>
<dbReference type="PROSITE" id="PS51257">
    <property type="entry name" value="PROKAR_LIPOPROTEIN"/>
    <property type="match status" value="1"/>
</dbReference>
<accession>V5WKN8</accession>
<reference evidence="2 3" key="1">
    <citation type="journal article" date="2015" name="Stand. Genomic Sci.">
        <title>Complete genome sequence and description of Salinispira pacifica gen. nov., sp. nov., a novel spirochaete isolated form a hypersaline microbial mat.</title>
        <authorList>
            <person name="Ben Hania W."/>
            <person name="Joseph M."/>
            <person name="Schumann P."/>
            <person name="Bunk B."/>
            <person name="Fiebig A."/>
            <person name="Sproer C."/>
            <person name="Klenk H.P."/>
            <person name="Fardeau M.L."/>
            <person name="Spring S."/>
        </authorList>
    </citation>
    <scope>NUCLEOTIDE SEQUENCE [LARGE SCALE GENOMIC DNA]</scope>
    <source>
        <strain evidence="2 3">L21-RPul-D2</strain>
    </source>
</reference>
<dbReference type="KEGG" id="slr:L21SP2_2862"/>
<keyword evidence="1" id="KW-0732">Signal</keyword>
<feature type="chain" id="PRO_5004741972" description="Lipoprotein" evidence="1">
    <location>
        <begin position="33"/>
        <end position="194"/>
    </location>
</feature>
<proteinExistence type="predicted"/>